<keyword evidence="3" id="KW-0645">Protease</keyword>
<evidence type="ECO:0000256" key="4">
    <source>
        <dbReference type="ARBA" id="ARBA00022801"/>
    </source>
</evidence>
<dbReference type="InterPro" id="IPR029058">
    <property type="entry name" value="AB_hydrolase_fold"/>
</dbReference>
<keyword evidence="4" id="KW-0378">Hydrolase</keyword>
<dbReference type="GO" id="GO:0004185">
    <property type="term" value="F:serine-type carboxypeptidase activity"/>
    <property type="evidence" value="ECO:0007669"/>
    <property type="project" value="InterPro"/>
</dbReference>
<evidence type="ECO:0000256" key="5">
    <source>
        <dbReference type="ARBA" id="ARBA00023180"/>
    </source>
</evidence>
<gene>
    <name evidence="6" type="ORF">K435DRAFT_800350</name>
</gene>
<sequence length="305" mass="33890">MEDLDVRLQSDFLSSLVRPYAFLSIQNTSHWLIFLCFLGPCRVPGDTGAKFHPESWNTNAKIFSVDQPIGFGFLYTDYGENTWAVPLFASQAYDQNTRMVEAGLTPINPTSIMIVSQLHVLDIKTCVAMKQMSINACFAVFNFLVAKDGLSHPASINMTLSIVVLQQRFLRARLLHLSGGQAEWKSFVIPSFGKHMPKYLSLPFIRTKLGVDLSPSVPTNFSSCFYTVGPAFNLAQDVLLSLLERGWTLVLERSGQRVFSEKELKEWEVEGSRAGMARRFSQEGGSDGGRLTFTTVEGAGHMGSV</sequence>
<dbReference type="PRINTS" id="PR00724">
    <property type="entry name" value="CRBOXYPTASEC"/>
</dbReference>
<evidence type="ECO:0000313" key="7">
    <source>
        <dbReference type="Proteomes" id="UP000297245"/>
    </source>
</evidence>
<proteinExistence type="inferred from homology"/>
<protein>
    <recommendedName>
        <fullName evidence="8">Alpha/beta-hydrolase</fullName>
    </recommendedName>
</protein>
<accession>A0A4V4HEW0</accession>
<evidence type="ECO:0000256" key="1">
    <source>
        <dbReference type="ARBA" id="ARBA00009431"/>
    </source>
</evidence>
<keyword evidence="2" id="KW-0121">Carboxypeptidase</keyword>
<dbReference type="InterPro" id="IPR001563">
    <property type="entry name" value="Peptidase_S10"/>
</dbReference>
<dbReference type="AlphaFoldDB" id="A0A4V4HEW0"/>
<dbReference type="Pfam" id="PF00450">
    <property type="entry name" value="Peptidase_S10"/>
    <property type="match status" value="1"/>
</dbReference>
<dbReference type="GO" id="GO:0006508">
    <property type="term" value="P:proteolysis"/>
    <property type="evidence" value="ECO:0007669"/>
    <property type="project" value="UniProtKB-KW"/>
</dbReference>
<keyword evidence="7" id="KW-1185">Reference proteome</keyword>
<evidence type="ECO:0008006" key="8">
    <source>
        <dbReference type="Google" id="ProtNLM"/>
    </source>
</evidence>
<dbReference type="OrthoDB" id="443318at2759"/>
<keyword evidence="5" id="KW-0325">Glycoprotein</keyword>
<dbReference type="Proteomes" id="UP000297245">
    <property type="component" value="Unassembled WGS sequence"/>
</dbReference>
<reference evidence="6 7" key="1">
    <citation type="journal article" date="2019" name="Nat. Ecol. Evol.">
        <title>Megaphylogeny resolves global patterns of mushroom evolution.</title>
        <authorList>
            <person name="Varga T."/>
            <person name="Krizsan K."/>
            <person name="Foldi C."/>
            <person name="Dima B."/>
            <person name="Sanchez-Garcia M."/>
            <person name="Sanchez-Ramirez S."/>
            <person name="Szollosi G.J."/>
            <person name="Szarkandi J.G."/>
            <person name="Papp V."/>
            <person name="Albert L."/>
            <person name="Andreopoulos W."/>
            <person name="Angelini C."/>
            <person name="Antonin V."/>
            <person name="Barry K.W."/>
            <person name="Bougher N.L."/>
            <person name="Buchanan P."/>
            <person name="Buyck B."/>
            <person name="Bense V."/>
            <person name="Catcheside P."/>
            <person name="Chovatia M."/>
            <person name="Cooper J."/>
            <person name="Damon W."/>
            <person name="Desjardin D."/>
            <person name="Finy P."/>
            <person name="Geml J."/>
            <person name="Haridas S."/>
            <person name="Hughes K."/>
            <person name="Justo A."/>
            <person name="Karasinski D."/>
            <person name="Kautmanova I."/>
            <person name="Kiss B."/>
            <person name="Kocsube S."/>
            <person name="Kotiranta H."/>
            <person name="LaButti K.M."/>
            <person name="Lechner B.E."/>
            <person name="Liimatainen K."/>
            <person name="Lipzen A."/>
            <person name="Lukacs Z."/>
            <person name="Mihaltcheva S."/>
            <person name="Morgado L.N."/>
            <person name="Niskanen T."/>
            <person name="Noordeloos M.E."/>
            <person name="Ohm R.A."/>
            <person name="Ortiz-Santana B."/>
            <person name="Ovrebo C."/>
            <person name="Racz N."/>
            <person name="Riley R."/>
            <person name="Savchenko A."/>
            <person name="Shiryaev A."/>
            <person name="Soop K."/>
            <person name="Spirin V."/>
            <person name="Szebenyi C."/>
            <person name="Tomsovsky M."/>
            <person name="Tulloss R.E."/>
            <person name="Uehling J."/>
            <person name="Grigoriev I.V."/>
            <person name="Vagvolgyi C."/>
            <person name="Papp T."/>
            <person name="Martin F.M."/>
            <person name="Miettinen O."/>
            <person name="Hibbett D.S."/>
            <person name="Nagy L.G."/>
        </authorList>
    </citation>
    <scope>NUCLEOTIDE SEQUENCE [LARGE SCALE GENOMIC DNA]</scope>
    <source>
        <strain evidence="6 7">CBS 962.96</strain>
    </source>
</reference>
<name>A0A4V4HEW0_DENBC</name>
<organism evidence="6 7">
    <name type="scientific">Dendrothele bispora (strain CBS 962.96)</name>
    <dbReference type="NCBI Taxonomy" id="1314807"/>
    <lineage>
        <taxon>Eukaryota</taxon>
        <taxon>Fungi</taxon>
        <taxon>Dikarya</taxon>
        <taxon>Basidiomycota</taxon>
        <taxon>Agaricomycotina</taxon>
        <taxon>Agaricomycetes</taxon>
        <taxon>Agaricomycetidae</taxon>
        <taxon>Agaricales</taxon>
        <taxon>Agaricales incertae sedis</taxon>
        <taxon>Dendrothele</taxon>
    </lineage>
</organism>
<evidence type="ECO:0000313" key="6">
    <source>
        <dbReference type="EMBL" id="THU92575.1"/>
    </source>
</evidence>
<dbReference type="Gene3D" id="3.40.50.1820">
    <property type="entry name" value="alpha/beta hydrolase"/>
    <property type="match status" value="1"/>
</dbReference>
<evidence type="ECO:0000256" key="3">
    <source>
        <dbReference type="ARBA" id="ARBA00022670"/>
    </source>
</evidence>
<dbReference type="EMBL" id="ML179274">
    <property type="protein sequence ID" value="THU92575.1"/>
    <property type="molecule type" value="Genomic_DNA"/>
</dbReference>
<comment type="similarity">
    <text evidence="1">Belongs to the peptidase S10 family.</text>
</comment>
<evidence type="ECO:0000256" key="2">
    <source>
        <dbReference type="ARBA" id="ARBA00022645"/>
    </source>
</evidence>
<dbReference type="SUPFAM" id="SSF53474">
    <property type="entry name" value="alpha/beta-Hydrolases"/>
    <property type="match status" value="1"/>
</dbReference>